<sequence>MFMISELSFISAQISVLIGCHFSKKPMKCVLLVGRWKKSIGLYRAQTQCTCDQWESQSPARNDWHLQRQQELSQTDCESQNEK</sequence>
<dbReference type="Proteomes" id="UP001181693">
    <property type="component" value="Unassembled WGS sequence"/>
</dbReference>
<gene>
    <name evidence="1" type="ORF">GDO54_004117</name>
</gene>
<name>A0AAV2ZL48_PYXAD</name>
<dbReference type="AlphaFoldDB" id="A0AAV2ZL48"/>
<accession>A0AAV2ZL48</accession>
<dbReference type="EMBL" id="DYDO01000012">
    <property type="protein sequence ID" value="DBA14839.1"/>
    <property type="molecule type" value="Genomic_DNA"/>
</dbReference>
<keyword evidence="2" id="KW-1185">Reference proteome</keyword>
<protein>
    <submittedName>
        <fullName evidence="1">Uncharacterized protein</fullName>
    </submittedName>
</protein>
<reference evidence="1" key="1">
    <citation type="thesis" date="2020" institute="ProQuest LLC" country="789 East Eisenhower Parkway, Ann Arbor, MI, USA">
        <title>Comparative Genomics and Chromosome Evolution.</title>
        <authorList>
            <person name="Mudd A.B."/>
        </authorList>
    </citation>
    <scope>NUCLEOTIDE SEQUENCE</scope>
    <source>
        <strain evidence="1">1538</strain>
        <tissue evidence="1">Blood</tissue>
    </source>
</reference>
<comment type="caution">
    <text evidence="1">The sequence shown here is derived from an EMBL/GenBank/DDBJ whole genome shotgun (WGS) entry which is preliminary data.</text>
</comment>
<evidence type="ECO:0000313" key="1">
    <source>
        <dbReference type="EMBL" id="DBA14839.1"/>
    </source>
</evidence>
<organism evidence="1 2">
    <name type="scientific">Pyxicephalus adspersus</name>
    <name type="common">African bullfrog</name>
    <dbReference type="NCBI Taxonomy" id="30357"/>
    <lineage>
        <taxon>Eukaryota</taxon>
        <taxon>Metazoa</taxon>
        <taxon>Chordata</taxon>
        <taxon>Craniata</taxon>
        <taxon>Vertebrata</taxon>
        <taxon>Euteleostomi</taxon>
        <taxon>Amphibia</taxon>
        <taxon>Batrachia</taxon>
        <taxon>Anura</taxon>
        <taxon>Neobatrachia</taxon>
        <taxon>Ranoidea</taxon>
        <taxon>Pyxicephalidae</taxon>
        <taxon>Pyxicephalinae</taxon>
        <taxon>Pyxicephalus</taxon>
    </lineage>
</organism>
<evidence type="ECO:0000313" key="2">
    <source>
        <dbReference type="Proteomes" id="UP001181693"/>
    </source>
</evidence>
<proteinExistence type="predicted"/>